<dbReference type="OrthoDB" id="9806579at2"/>
<reference evidence="8 9" key="2">
    <citation type="submission" date="2019-07" db="EMBL/GenBank/DDBJ databases">
        <authorList>
            <person name="Huang Y."/>
        </authorList>
    </citation>
    <scope>NUCLEOTIDE SEQUENCE [LARGE SCALE GENOMIC DNA]</scope>
    <source>
        <strain evidence="8 9">HY188</strain>
    </source>
</reference>
<proteinExistence type="inferred from homology"/>
<sequence length="336" mass="34655">MVVGALPFDPAAPAALTVPESVTRSAGAWVPHPDAPQLSADALRVHVTGYVPSAEEHLARIGRLLHRVDDGELDKVVAARAVLLEADAPISRTALLARLVAGDTAGNGFTVDLSPAGGRYAGRALVGASPETLVRRRGRRVECRPLAGTAARTPGAAQSGGPEQPGGAGDPAARALLNSGKNLREHAFVVDWIRGALAPLCSGLDVPPTPTLLSTPHLWHLGTEISGTLADPSTSALDLALALHPTPAVCGTPTDRALHAIRETEEPRGFYAGAVGWCDDDGDGEWVVAIRCAELSPDRRSALAHAGGGIVAGSRADAELAETDAKLRTLRRALGA</sequence>
<protein>
    <recommendedName>
        <fullName evidence="3">isochorismate synthase</fullName>
        <ecNumber evidence="3">5.4.4.2</ecNumber>
    </recommendedName>
    <alternativeName>
        <fullName evidence="5">Isochorismate mutase</fullName>
    </alternativeName>
</protein>
<dbReference type="EC" id="5.4.4.2" evidence="3"/>
<dbReference type="InterPro" id="IPR019999">
    <property type="entry name" value="Anth_synth_I-like"/>
</dbReference>
<feature type="region of interest" description="Disordered" evidence="6">
    <location>
        <begin position="145"/>
        <end position="174"/>
    </location>
</feature>
<reference evidence="8 9" key="1">
    <citation type="submission" date="2019-07" db="EMBL/GenBank/DDBJ databases">
        <title>Tomitella cavernea sp. nov., an actinomycete isolated from soil.</title>
        <authorList>
            <person name="Cheng J."/>
        </authorList>
    </citation>
    <scope>NUCLEOTIDE SEQUENCE [LARGE SCALE GENOMIC DNA]</scope>
    <source>
        <strain evidence="8 9">HY188</strain>
    </source>
</reference>
<name>A0A516X8S0_9ACTN</name>
<evidence type="ECO:0000313" key="8">
    <source>
        <dbReference type="EMBL" id="QDQ99423.1"/>
    </source>
</evidence>
<comment type="similarity">
    <text evidence="2">Belongs to the isochorismate synthase family.</text>
</comment>
<evidence type="ECO:0000256" key="3">
    <source>
        <dbReference type="ARBA" id="ARBA00012824"/>
    </source>
</evidence>
<dbReference type="InterPro" id="IPR004561">
    <property type="entry name" value="IsoChor_synthase"/>
</dbReference>
<gene>
    <name evidence="8" type="ORF">FO059_15675</name>
</gene>
<dbReference type="SUPFAM" id="SSF56322">
    <property type="entry name" value="ADC synthase"/>
    <property type="match status" value="1"/>
</dbReference>
<dbReference type="Pfam" id="PF00425">
    <property type="entry name" value="Chorismate_bind"/>
    <property type="match status" value="1"/>
</dbReference>
<evidence type="ECO:0000256" key="2">
    <source>
        <dbReference type="ARBA" id="ARBA00005297"/>
    </source>
</evidence>
<dbReference type="EMBL" id="CP041765">
    <property type="protein sequence ID" value="QDQ99423.1"/>
    <property type="molecule type" value="Genomic_DNA"/>
</dbReference>
<accession>A0A516X8S0</accession>
<dbReference type="AlphaFoldDB" id="A0A516X8S0"/>
<comment type="catalytic activity">
    <reaction evidence="1">
        <text>chorismate = isochorismate</text>
        <dbReference type="Rhea" id="RHEA:18985"/>
        <dbReference type="ChEBI" id="CHEBI:29748"/>
        <dbReference type="ChEBI" id="CHEBI:29780"/>
        <dbReference type="EC" id="5.4.4.2"/>
    </reaction>
</comment>
<dbReference type="InterPro" id="IPR015890">
    <property type="entry name" value="Chorismate_C"/>
</dbReference>
<keyword evidence="9" id="KW-1185">Reference proteome</keyword>
<dbReference type="KEGG" id="toy:FO059_15675"/>
<evidence type="ECO:0000259" key="7">
    <source>
        <dbReference type="Pfam" id="PF00425"/>
    </source>
</evidence>
<dbReference type="Proteomes" id="UP000317344">
    <property type="component" value="Chromosome"/>
</dbReference>
<keyword evidence="4 8" id="KW-0413">Isomerase</keyword>
<dbReference type="GO" id="GO:0008909">
    <property type="term" value="F:isochorismate synthase activity"/>
    <property type="evidence" value="ECO:0007669"/>
    <property type="project" value="UniProtKB-EC"/>
</dbReference>
<organism evidence="8 9">
    <name type="scientific">Tomitella fengzijianii</name>
    <dbReference type="NCBI Taxonomy" id="2597660"/>
    <lineage>
        <taxon>Bacteria</taxon>
        <taxon>Bacillati</taxon>
        <taxon>Actinomycetota</taxon>
        <taxon>Actinomycetes</taxon>
        <taxon>Mycobacteriales</taxon>
        <taxon>Tomitella</taxon>
    </lineage>
</organism>
<dbReference type="PRINTS" id="PR00095">
    <property type="entry name" value="ANTSNTHASEI"/>
</dbReference>
<dbReference type="InterPro" id="IPR005801">
    <property type="entry name" value="ADC_synthase"/>
</dbReference>
<dbReference type="NCBIfam" id="TIGR00543">
    <property type="entry name" value="isochor_syn"/>
    <property type="match status" value="1"/>
</dbReference>
<dbReference type="PANTHER" id="PTHR42839:SF2">
    <property type="entry name" value="ISOCHORISMATE SYNTHASE ENTC"/>
    <property type="match status" value="1"/>
</dbReference>
<evidence type="ECO:0000256" key="4">
    <source>
        <dbReference type="ARBA" id="ARBA00023235"/>
    </source>
</evidence>
<dbReference type="Gene3D" id="3.60.120.10">
    <property type="entry name" value="Anthranilate synthase"/>
    <property type="match status" value="1"/>
</dbReference>
<evidence type="ECO:0000256" key="5">
    <source>
        <dbReference type="ARBA" id="ARBA00041564"/>
    </source>
</evidence>
<dbReference type="PANTHER" id="PTHR42839">
    <property type="entry name" value="ISOCHORISMATE SYNTHASE ENTC"/>
    <property type="match status" value="1"/>
</dbReference>
<evidence type="ECO:0000256" key="1">
    <source>
        <dbReference type="ARBA" id="ARBA00000799"/>
    </source>
</evidence>
<feature type="domain" description="Chorismate-utilising enzyme C-terminal" evidence="7">
    <location>
        <begin position="54"/>
        <end position="326"/>
    </location>
</feature>
<evidence type="ECO:0000256" key="6">
    <source>
        <dbReference type="SAM" id="MobiDB-lite"/>
    </source>
</evidence>
<evidence type="ECO:0000313" key="9">
    <source>
        <dbReference type="Proteomes" id="UP000317344"/>
    </source>
</evidence>